<proteinExistence type="predicted"/>
<accession>A0ABR0XGA5</accession>
<evidence type="ECO:0000313" key="3">
    <source>
        <dbReference type="Proteomes" id="UP001318860"/>
    </source>
</evidence>
<evidence type="ECO:0000256" key="1">
    <source>
        <dbReference type="SAM" id="MobiDB-lite"/>
    </source>
</evidence>
<organism evidence="2 3">
    <name type="scientific">Rehmannia glutinosa</name>
    <name type="common">Chinese foxglove</name>
    <dbReference type="NCBI Taxonomy" id="99300"/>
    <lineage>
        <taxon>Eukaryota</taxon>
        <taxon>Viridiplantae</taxon>
        <taxon>Streptophyta</taxon>
        <taxon>Embryophyta</taxon>
        <taxon>Tracheophyta</taxon>
        <taxon>Spermatophyta</taxon>
        <taxon>Magnoliopsida</taxon>
        <taxon>eudicotyledons</taxon>
        <taxon>Gunneridae</taxon>
        <taxon>Pentapetalae</taxon>
        <taxon>asterids</taxon>
        <taxon>lamiids</taxon>
        <taxon>Lamiales</taxon>
        <taxon>Orobanchaceae</taxon>
        <taxon>Rehmannieae</taxon>
        <taxon>Rehmannia</taxon>
    </lineage>
</organism>
<dbReference type="PANTHER" id="PTHR31390:SF0">
    <property type="entry name" value="DOMAIN PROTEIN, PUTATIVE (DUF3527)-RELATED"/>
    <property type="match status" value="1"/>
</dbReference>
<protein>
    <submittedName>
        <fullName evidence="2">Uncharacterized protein</fullName>
    </submittedName>
</protein>
<feature type="region of interest" description="Disordered" evidence="1">
    <location>
        <begin position="202"/>
        <end position="222"/>
    </location>
</feature>
<dbReference type="EMBL" id="JABTTQ020000004">
    <property type="protein sequence ID" value="KAK6158250.1"/>
    <property type="molecule type" value="Genomic_DNA"/>
</dbReference>
<feature type="compositionally biased region" description="Basic and acidic residues" evidence="1">
    <location>
        <begin position="413"/>
        <end position="429"/>
    </location>
</feature>
<feature type="region of interest" description="Disordered" evidence="1">
    <location>
        <begin position="399"/>
        <end position="432"/>
    </location>
</feature>
<evidence type="ECO:0000313" key="2">
    <source>
        <dbReference type="EMBL" id="KAK6158250.1"/>
    </source>
</evidence>
<keyword evidence="3" id="KW-1185">Reference proteome</keyword>
<comment type="caution">
    <text evidence="2">The sequence shown here is derived from an EMBL/GenBank/DDBJ whole genome shotgun (WGS) entry which is preliminary data.</text>
</comment>
<dbReference type="Pfam" id="PF12043">
    <property type="entry name" value="DUF3527"/>
    <property type="match status" value="2"/>
</dbReference>
<sequence>MELDFDKYCILDGSPTTVLPAPRRRSKVADRKSNGKLKCGNDMLRLKENFTEISFNRYRSASCRDVRSSRANQEAPKRGSVYQSSKDVNFLSKTDTAVGRKKIELTRESASMFPFGIIDSLCSSDEDSSLAERNRSSVMSTSEQSTSSFCEKQIKLHSRDSINYSFSGKSEKRSSINQSVQDLMITSESTVNLQKSLSAKLALPHSPAHSESNGSKTSTPKAIFNPVRKKHDPFVKSRSHRSPLTSCANEIGSEKINDNIGLRCNETMCKLPVKHFSDNLNSVPLSSPAHLHGVLKLENKNGVPFFEFSVKSPEDVFVAKTWKVDNALNWVYTFHSLHHKRKSNASGWGFKDNNKESTMVGQMVISCYLCTELKGAGAFNDSMVTEYVLYDIAQSRRSTSSQDNSSCSPDVSDETKNKVQFKQSRESGHFESQPLAVAELHPELETAAIVMQVPFEKRESLKFKSGDSKMDSPLLPDLLDLCREGIADNSSRGKMHVVIPAGNHSLPSSESRGPSPLLDRWRLGGGCDCGGWDMACPLDIFGNPNFRVAEGQPLMDNQHPVELFVQGRKDNIPAFTMRPIEDGKYAVDFHAQLSSLQAFSICVSILHATEASTAVRQERSKQILQSDSLRVFAEEEIKNLIDSISEEEKFKGNKKKEEVLPSFVINPPFSPIARV</sequence>
<name>A0ABR0XGA5_REHGL</name>
<feature type="compositionally biased region" description="Polar residues" evidence="1">
    <location>
        <begin position="209"/>
        <end position="220"/>
    </location>
</feature>
<dbReference type="Proteomes" id="UP001318860">
    <property type="component" value="Unassembled WGS sequence"/>
</dbReference>
<dbReference type="InterPro" id="IPR021916">
    <property type="entry name" value="DUF3527"/>
</dbReference>
<gene>
    <name evidence="2" type="ORF">DH2020_005564</name>
</gene>
<reference evidence="2 3" key="1">
    <citation type="journal article" date="2021" name="Comput. Struct. Biotechnol. J.">
        <title>De novo genome assembly of the potent medicinal plant Rehmannia glutinosa using nanopore technology.</title>
        <authorList>
            <person name="Ma L."/>
            <person name="Dong C."/>
            <person name="Song C."/>
            <person name="Wang X."/>
            <person name="Zheng X."/>
            <person name="Niu Y."/>
            <person name="Chen S."/>
            <person name="Feng W."/>
        </authorList>
    </citation>
    <scope>NUCLEOTIDE SEQUENCE [LARGE SCALE GENOMIC DNA]</scope>
    <source>
        <strain evidence="2">DH-2019</strain>
    </source>
</reference>
<dbReference type="PANTHER" id="PTHR31390">
    <property type="entry name" value="EXPRESSED PROTEIN"/>
    <property type="match status" value="1"/>
</dbReference>
<feature type="compositionally biased region" description="Low complexity" evidence="1">
    <location>
        <begin position="399"/>
        <end position="410"/>
    </location>
</feature>